<organism evidence="1 2">
    <name type="scientific">Sulfurospirillum diekertiae</name>
    <dbReference type="NCBI Taxonomy" id="1854492"/>
    <lineage>
        <taxon>Bacteria</taxon>
        <taxon>Pseudomonadati</taxon>
        <taxon>Campylobacterota</taxon>
        <taxon>Epsilonproteobacteria</taxon>
        <taxon>Campylobacterales</taxon>
        <taxon>Sulfurospirillaceae</taxon>
        <taxon>Sulfurospirillum</taxon>
    </lineage>
</organism>
<reference evidence="2" key="1">
    <citation type="submission" date="2017-09" db="EMBL/GenBank/DDBJ databases">
        <title>The complete genome of Sulfurospirillum sp. JPD-1.</title>
        <authorList>
            <person name="Goris T."/>
        </authorList>
    </citation>
    <scope>NUCLEOTIDE SEQUENCE [LARGE SCALE GENOMIC DNA]</scope>
    <source>
        <strain evidence="2">JPD-1</strain>
    </source>
</reference>
<evidence type="ECO:0000313" key="1">
    <source>
        <dbReference type="EMBL" id="ATB68824.1"/>
    </source>
</evidence>
<name>A0A290HQB7_9BACT</name>
<accession>A0A290HQB7</accession>
<dbReference type="PROSITE" id="PS51257">
    <property type="entry name" value="PROKAR_LIPOPROTEIN"/>
    <property type="match status" value="1"/>
</dbReference>
<protein>
    <recommendedName>
        <fullName evidence="3">Lipoprotein</fullName>
    </recommendedName>
</protein>
<dbReference type="Proteomes" id="UP000217349">
    <property type="component" value="Chromosome"/>
</dbReference>
<dbReference type="AlphaFoldDB" id="A0A290HQB7"/>
<proteinExistence type="predicted"/>
<sequence length="49" mass="5616">MRNYTFRIFHVLIIACLGFALFGCGFKGPPIYKDSNTTTYPKNIRTTVK</sequence>
<evidence type="ECO:0000313" key="2">
    <source>
        <dbReference type="Proteomes" id="UP000217349"/>
    </source>
</evidence>
<evidence type="ECO:0008006" key="3">
    <source>
        <dbReference type="Google" id="ProtNLM"/>
    </source>
</evidence>
<dbReference type="EMBL" id="CP023275">
    <property type="protein sequence ID" value="ATB68824.1"/>
    <property type="molecule type" value="Genomic_DNA"/>
</dbReference>
<dbReference type="KEGG" id="sulj:SJPD1_0709"/>
<gene>
    <name evidence="1" type="ORF">SJPD1_0709</name>
</gene>